<dbReference type="Proteomes" id="UP000054477">
    <property type="component" value="Unassembled WGS sequence"/>
</dbReference>
<dbReference type="STRING" id="1095629.A0A0C9Y778"/>
<keyword evidence="12" id="KW-1185">Reference proteome</keyword>
<dbReference type="Pfam" id="PF00271">
    <property type="entry name" value="Helicase_C"/>
    <property type="match status" value="1"/>
</dbReference>
<evidence type="ECO:0000259" key="9">
    <source>
        <dbReference type="PROSITE" id="PS51192"/>
    </source>
</evidence>
<proteinExistence type="inferred from homology"/>
<dbReference type="EC" id="5.6.2.4" evidence="7"/>
<feature type="compositionally biased region" description="Low complexity" evidence="8">
    <location>
        <begin position="478"/>
        <end position="491"/>
    </location>
</feature>
<dbReference type="AlphaFoldDB" id="A0A0C9Y778"/>
<dbReference type="GO" id="GO:0005524">
    <property type="term" value="F:ATP binding"/>
    <property type="evidence" value="ECO:0007669"/>
    <property type="project" value="UniProtKB-KW"/>
</dbReference>
<dbReference type="PANTHER" id="PTHR13710">
    <property type="entry name" value="DNA HELICASE RECQ FAMILY MEMBER"/>
    <property type="match status" value="1"/>
</dbReference>
<dbReference type="GO" id="GO:0016787">
    <property type="term" value="F:hydrolase activity"/>
    <property type="evidence" value="ECO:0007669"/>
    <property type="project" value="UniProtKB-KW"/>
</dbReference>
<dbReference type="Gene3D" id="3.40.50.300">
    <property type="entry name" value="P-loop containing nucleotide triphosphate hydrolases"/>
    <property type="match status" value="2"/>
</dbReference>
<dbReference type="GO" id="GO:0000724">
    <property type="term" value="P:double-strand break repair via homologous recombination"/>
    <property type="evidence" value="ECO:0007669"/>
    <property type="project" value="TreeGrafter"/>
</dbReference>
<dbReference type="GO" id="GO:0009378">
    <property type="term" value="F:four-way junction helicase activity"/>
    <property type="evidence" value="ECO:0007669"/>
    <property type="project" value="TreeGrafter"/>
</dbReference>
<feature type="compositionally biased region" description="Basic and acidic residues" evidence="8">
    <location>
        <begin position="599"/>
        <end position="634"/>
    </location>
</feature>
<dbReference type="GO" id="GO:0003677">
    <property type="term" value="F:DNA binding"/>
    <property type="evidence" value="ECO:0007669"/>
    <property type="project" value="UniProtKB-KW"/>
</dbReference>
<keyword evidence="4" id="KW-0067">ATP-binding</keyword>
<dbReference type="SMART" id="SM00490">
    <property type="entry name" value="HELICc"/>
    <property type="match status" value="1"/>
</dbReference>
<name>A0A0C9Y778_9AGAR</name>
<dbReference type="Pfam" id="PF00270">
    <property type="entry name" value="DEAD"/>
    <property type="match status" value="1"/>
</dbReference>
<reference evidence="11 12" key="1">
    <citation type="submission" date="2014-04" db="EMBL/GenBank/DDBJ databases">
        <authorList>
            <consortium name="DOE Joint Genome Institute"/>
            <person name="Kuo A."/>
            <person name="Kohler A."/>
            <person name="Nagy L.G."/>
            <person name="Floudas D."/>
            <person name="Copeland A."/>
            <person name="Barry K.W."/>
            <person name="Cichocki N."/>
            <person name="Veneault-Fourrey C."/>
            <person name="LaButti K."/>
            <person name="Lindquist E.A."/>
            <person name="Lipzen A."/>
            <person name="Lundell T."/>
            <person name="Morin E."/>
            <person name="Murat C."/>
            <person name="Sun H."/>
            <person name="Tunlid A."/>
            <person name="Henrissat B."/>
            <person name="Grigoriev I.V."/>
            <person name="Hibbett D.S."/>
            <person name="Martin F."/>
            <person name="Nordberg H.P."/>
            <person name="Cantor M.N."/>
            <person name="Hua S.X."/>
        </authorList>
    </citation>
    <scope>NUCLEOTIDE SEQUENCE [LARGE SCALE GENOMIC DNA]</scope>
    <source>
        <strain evidence="11 12">LaAM-08-1</strain>
    </source>
</reference>
<feature type="region of interest" description="Disordered" evidence="8">
    <location>
        <begin position="599"/>
        <end position="679"/>
    </location>
</feature>
<dbReference type="InterPro" id="IPR011545">
    <property type="entry name" value="DEAD/DEAH_box_helicase_dom"/>
</dbReference>
<evidence type="ECO:0000256" key="8">
    <source>
        <dbReference type="SAM" id="MobiDB-lite"/>
    </source>
</evidence>
<evidence type="ECO:0000256" key="1">
    <source>
        <dbReference type="ARBA" id="ARBA00005446"/>
    </source>
</evidence>
<evidence type="ECO:0000313" key="12">
    <source>
        <dbReference type="Proteomes" id="UP000054477"/>
    </source>
</evidence>
<dbReference type="EMBL" id="KN838555">
    <property type="protein sequence ID" value="KIK06057.1"/>
    <property type="molecule type" value="Genomic_DNA"/>
</dbReference>
<feature type="domain" description="Helicase ATP-binding" evidence="9">
    <location>
        <begin position="124"/>
        <end position="217"/>
    </location>
</feature>
<evidence type="ECO:0000256" key="6">
    <source>
        <dbReference type="ARBA" id="ARBA00034617"/>
    </source>
</evidence>
<feature type="domain" description="Helicase C-terminal" evidence="10">
    <location>
        <begin position="256"/>
        <end position="419"/>
    </location>
</feature>
<dbReference type="OrthoDB" id="2499463at2759"/>
<sequence>MPDPVIPSAETFHRTPRQRTVLPSMTPRAGNNPLPGAGSGIYGRPSDGQTLARIPPAHQHSQHPQDAVRRRPTLNRGITDHHKRNMVQRRLAQGLAWRIIRVQEDNINHYNVGSPGDTEIETLQHQVIITSPEMCLEHDGFRKLLSDPKFAAHISTFIIDEAHCISQWGDKFRPVYSELGTLRSFVSENIPFLVTSATLPPLVLAEVWKTMHIQSDNSYHINLGTDRPNIAWFVWLMKGGKTDFESLDFLVASGYSGDKDVDLIQSMVFFDDINVAMGAMRWMRSRLPLHLRGQIAVYHSRRSKRSKRRILTEFREGKIKILLTTEAAGMGCDISNVKRVVQFMVPASLPIWMQRGGRGGRDKSIDAQAILLVQPSVFQEMKPASEDAEEVIKYRKDVEEGLRAWIETEGCRREVQAEYFNDGLARQRKALVESTNSHTLLIPPHPGPTGICCDNCLRKTDPSHSLLCTQTAPPQRADSPSSSTEDSPTTSCNVHGKRRMAEAATIANRREAHREGARELLVNWRNKTWSELYRKRPWGVQVLLPDVVLTALASKARLKTHEDLTGAGWSPIHARRHGEEVVEMLSQYDIKFLRRREAERVEKADKKKAETAARNLEKKERERVERLRQRELKKNLPKPPRASRSKKRQPLIDSATVLNHGVQSASTQASTSTPGRENMPLQATTPLPHYSHTGSLTTTPTLYTTGVFPPLQTPPIRHHHDHSYYSFYPSSTFTPFPNAHQHSLSTPQMRQHIQFPVDYYRFPSINGAISPEQFYSRGPAFSPTHSQYHREPDNTPNPFL</sequence>
<reference evidence="12" key="2">
    <citation type="submission" date="2015-01" db="EMBL/GenBank/DDBJ databases">
        <title>Evolutionary Origins and Diversification of the Mycorrhizal Mutualists.</title>
        <authorList>
            <consortium name="DOE Joint Genome Institute"/>
            <consortium name="Mycorrhizal Genomics Consortium"/>
            <person name="Kohler A."/>
            <person name="Kuo A."/>
            <person name="Nagy L.G."/>
            <person name="Floudas D."/>
            <person name="Copeland A."/>
            <person name="Barry K.W."/>
            <person name="Cichocki N."/>
            <person name="Veneault-Fourrey C."/>
            <person name="LaButti K."/>
            <person name="Lindquist E.A."/>
            <person name="Lipzen A."/>
            <person name="Lundell T."/>
            <person name="Morin E."/>
            <person name="Murat C."/>
            <person name="Riley R."/>
            <person name="Ohm R."/>
            <person name="Sun H."/>
            <person name="Tunlid A."/>
            <person name="Henrissat B."/>
            <person name="Grigoriev I.V."/>
            <person name="Hibbett D.S."/>
            <person name="Martin F."/>
        </authorList>
    </citation>
    <scope>NUCLEOTIDE SEQUENCE [LARGE SCALE GENOMIC DNA]</scope>
    <source>
        <strain evidence="12">LaAM-08-1</strain>
    </source>
</reference>
<dbReference type="GO" id="GO:0005737">
    <property type="term" value="C:cytoplasm"/>
    <property type="evidence" value="ECO:0007669"/>
    <property type="project" value="TreeGrafter"/>
</dbReference>
<comment type="similarity">
    <text evidence="1">Belongs to the helicase family. RecQ subfamily.</text>
</comment>
<keyword evidence="3" id="KW-0378">Hydrolase</keyword>
<feature type="region of interest" description="Disordered" evidence="8">
    <location>
        <begin position="467"/>
        <end position="499"/>
    </location>
</feature>
<evidence type="ECO:0000256" key="7">
    <source>
        <dbReference type="ARBA" id="ARBA00034808"/>
    </source>
</evidence>
<feature type="region of interest" description="Disordered" evidence="8">
    <location>
        <begin position="14"/>
        <end position="70"/>
    </location>
</feature>
<dbReference type="InterPro" id="IPR014001">
    <property type="entry name" value="Helicase_ATP-bd"/>
</dbReference>
<feature type="compositionally biased region" description="Low complexity" evidence="8">
    <location>
        <begin position="663"/>
        <end position="673"/>
    </location>
</feature>
<accession>A0A0C9Y778</accession>
<dbReference type="InterPro" id="IPR002464">
    <property type="entry name" value="DNA/RNA_helicase_DEAH_CS"/>
</dbReference>
<evidence type="ECO:0000259" key="10">
    <source>
        <dbReference type="PROSITE" id="PS51194"/>
    </source>
</evidence>
<evidence type="ECO:0000313" key="11">
    <source>
        <dbReference type="EMBL" id="KIK06057.1"/>
    </source>
</evidence>
<organism evidence="11 12">
    <name type="scientific">Laccaria amethystina LaAM-08-1</name>
    <dbReference type="NCBI Taxonomy" id="1095629"/>
    <lineage>
        <taxon>Eukaryota</taxon>
        <taxon>Fungi</taxon>
        <taxon>Dikarya</taxon>
        <taxon>Basidiomycota</taxon>
        <taxon>Agaricomycotina</taxon>
        <taxon>Agaricomycetes</taxon>
        <taxon>Agaricomycetidae</taxon>
        <taxon>Agaricales</taxon>
        <taxon>Agaricineae</taxon>
        <taxon>Hydnangiaceae</taxon>
        <taxon>Laccaria</taxon>
    </lineage>
</organism>
<dbReference type="PROSITE" id="PS51194">
    <property type="entry name" value="HELICASE_CTER"/>
    <property type="match status" value="1"/>
</dbReference>
<dbReference type="PROSITE" id="PS51192">
    <property type="entry name" value="HELICASE_ATP_BIND_1"/>
    <property type="match status" value="1"/>
</dbReference>
<evidence type="ECO:0000256" key="3">
    <source>
        <dbReference type="ARBA" id="ARBA00022801"/>
    </source>
</evidence>
<protein>
    <recommendedName>
        <fullName evidence="7">DNA 3'-5' helicase</fullName>
        <ecNumber evidence="7">5.6.2.4</ecNumber>
    </recommendedName>
</protein>
<dbReference type="InterPro" id="IPR027417">
    <property type="entry name" value="P-loop_NTPase"/>
</dbReference>
<comment type="catalytic activity">
    <reaction evidence="6">
        <text>Couples ATP hydrolysis with the unwinding of duplex DNA by translocating in the 3'-5' direction.</text>
        <dbReference type="EC" id="5.6.2.4"/>
    </reaction>
</comment>
<keyword evidence="5" id="KW-0238">DNA-binding</keyword>
<gene>
    <name evidence="11" type="ORF">K443DRAFT_637223</name>
</gene>
<evidence type="ECO:0000256" key="2">
    <source>
        <dbReference type="ARBA" id="ARBA00022741"/>
    </source>
</evidence>
<feature type="region of interest" description="Disordered" evidence="8">
    <location>
        <begin position="779"/>
        <end position="800"/>
    </location>
</feature>
<keyword evidence="2" id="KW-0547">Nucleotide-binding</keyword>
<dbReference type="GO" id="GO:0005694">
    <property type="term" value="C:chromosome"/>
    <property type="evidence" value="ECO:0007669"/>
    <property type="project" value="TreeGrafter"/>
</dbReference>
<dbReference type="GO" id="GO:0043138">
    <property type="term" value="F:3'-5' DNA helicase activity"/>
    <property type="evidence" value="ECO:0007669"/>
    <property type="project" value="UniProtKB-EC"/>
</dbReference>
<dbReference type="SUPFAM" id="SSF52540">
    <property type="entry name" value="P-loop containing nucleoside triphosphate hydrolases"/>
    <property type="match status" value="1"/>
</dbReference>
<dbReference type="PANTHER" id="PTHR13710:SF154">
    <property type="entry name" value="RECQ HELICASE, PUTATIVE (AFU_ORTHOLOGUE AFUA_6G14720)-RELATED"/>
    <property type="match status" value="1"/>
</dbReference>
<dbReference type="PROSITE" id="PS00690">
    <property type="entry name" value="DEAH_ATP_HELICASE"/>
    <property type="match status" value="1"/>
</dbReference>
<evidence type="ECO:0000256" key="4">
    <source>
        <dbReference type="ARBA" id="ARBA00022840"/>
    </source>
</evidence>
<dbReference type="InterPro" id="IPR001650">
    <property type="entry name" value="Helicase_C-like"/>
</dbReference>
<evidence type="ECO:0000256" key="5">
    <source>
        <dbReference type="ARBA" id="ARBA00023125"/>
    </source>
</evidence>
<dbReference type="HOGENOM" id="CLU_351619_0_0_1"/>